<proteinExistence type="predicted"/>
<comment type="caution">
    <text evidence="1">The sequence shown here is derived from an EMBL/GenBank/DDBJ whole genome shotgun (WGS) entry which is preliminary data.</text>
</comment>
<accession>A0AAV8YMS2</accession>
<protein>
    <submittedName>
        <fullName evidence="1">Uncharacterized protein</fullName>
    </submittedName>
</protein>
<organism evidence="1 2">
    <name type="scientific">Rhamnusium bicolor</name>
    <dbReference type="NCBI Taxonomy" id="1586634"/>
    <lineage>
        <taxon>Eukaryota</taxon>
        <taxon>Metazoa</taxon>
        <taxon>Ecdysozoa</taxon>
        <taxon>Arthropoda</taxon>
        <taxon>Hexapoda</taxon>
        <taxon>Insecta</taxon>
        <taxon>Pterygota</taxon>
        <taxon>Neoptera</taxon>
        <taxon>Endopterygota</taxon>
        <taxon>Coleoptera</taxon>
        <taxon>Polyphaga</taxon>
        <taxon>Cucujiformia</taxon>
        <taxon>Chrysomeloidea</taxon>
        <taxon>Cerambycidae</taxon>
        <taxon>Lepturinae</taxon>
        <taxon>Rhagiini</taxon>
        <taxon>Rhamnusium</taxon>
    </lineage>
</organism>
<keyword evidence="2" id="KW-1185">Reference proteome</keyword>
<gene>
    <name evidence="1" type="ORF">NQ314_007390</name>
</gene>
<name>A0AAV8YMS2_9CUCU</name>
<evidence type="ECO:0000313" key="2">
    <source>
        <dbReference type="Proteomes" id="UP001162156"/>
    </source>
</evidence>
<dbReference type="AlphaFoldDB" id="A0AAV8YMS2"/>
<reference evidence="1" key="1">
    <citation type="journal article" date="2023" name="Insect Mol. Biol.">
        <title>Genome sequencing provides insights into the evolution of gene families encoding plant cell wall-degrading enzymes in longhorned beetles.</title>
        <authorList>
            <person name="Shin N.R."/>
            <person name="Okamura Y."/>
            <person name="Kirsch R."/>
            <person name="Pauchet Y."/>
        </authorList>
    </citation>
    <scope>NUCLEOTIDE SEQUENCE</scope>
    <source>
        <strain evidence="1">RBIC_L_NR</strain>
    </source>
</reference>
<evidence type="ECO:0000313" key="1">
    <source>
        <dbReference type="EMBL" id="KAJ8953205.1"/>
    </source>
</evidence>
<dbReference type="EMBL" id="JANEYF010001978">
    <property type="protein sequence ID" value="KAJ8953205.1"/>
    <property type="molecule type" value="Genomic_DNA"/>
</dbReference>
<dbReference type="Proteomes" id="UP001162156">
    <property type="component" value="Unassembled WGS sequence"/>
</dbReference>
<sequence>MDIQRVTSELQPEAEAGIKNLPQNVVPLEQYVPYYTSQLGYEPYYSAKNERAPVTNVEKIL</sequence>